<proteinExistence type="predicted"/>
<comment type="caution">
    <text evidence="14">The sequence shown here is derived from an EMBL/GenBank/DDBJ whole genome shotgun (WGS) entry which is preliminary data.</text>
</comment>
<keyword evidence="2" id="KW-0813">Transport</keyword>
<keyword evidence="10 12" id="KW-0472">Membrane</keyword>
<protein>
    <submittedName>
        <fullName evidence="14">Transporter, cation channel family protein</fullName>
    </submittedName>
</protein>
<dbReference type="RefSeq" id="WP_002853080.1">
    <property type="nucleotide sequence ID" value="NZ_ADKM02000130.1"/>
</dbReference>
<dbReference type="EMBL" id="ADKM02000130">
    <property type="protein sequence ID" value="EGC01480.1"/>
    <property type="molecule type" value="Genomic_DNA"/>
</dbReference>
<organism evidence="14 15">
    <name type="scientific">Ruminococcus albus 8</name>
    <dbReference type="NCBI Taxonomy" id="246199"/>
    <lineage>
        <taxon>Bacteria</taxon>
        <taxon>Bacillati</taxon>
        <taxon>Bacillota</taxon>
        <taxon>Clostridia</taxon>
        <taxon>Eubacteriales</taxon>
        <taxon>Oscillospiraceae</taxon>
        <taxon>Ruminococcus</taxon>
    </lineage>
</organism>
<keyword evidence="6" id="KW-0851">Voltage-gated channel</keyword>
<dbReference type="OrthoDB" id="9810759at2"/>
<keyword evidence="4 12" id="KW-0812">Transmembrane</keyword>
<feature type="transmembrane region" description="Helical" evidence="12">
    <location>
        <begin position="180"/>
        <end position="197"/>
    </location>
</feature>
<comment type="subcellular location">
    <subcellularLocation>
        <location evidence="1">Membrane</location>
        <topology evidence="1">Multi-pass membrane protein</topology>
    </subcellularLocation>
</comment>
<evidence type="ECO:0000256" key="6">
    <source>
        <dbReference type="ARBA" id="ARBA00022882"/>
    </source>
</evidence>
<evidence type="ECO:0000256" key="3">
    <source>
        <dbReference type="ARBA" id="ARBA00022538"/>
    </source>
</evidence>
<evidence type="ECO:0000256" key="2">
    <source>
        <dbReference type="ARBA" id="ARBA00022448"/>
    </source>
</evidence>
<dbReference type="Gene3D" id="1.10.287.70">
    <property type="match status" value="1"/>
</dbReference>
<evidence type="ECO:0000256" key="11">
    <source>
        <dbReference type="ARBA" id="ARBA00023303"/>
    </source>
</evidence>
<dbReference type="STRING" id="246199.CUS_7635"/>
<keyword evidence="15" id="KW-1185">Reference proteome</keyword>
<dbReference type="SUPFAM" id="SSF81324">
    <property type="entry name" value="Voltage-gated potassium channels"/>
    <property type="match status" value="1"/>
</dbReference>
<evidence type="ECO:0000256" key="4">
    <source>
        <dbReference type="ARBA" id="ARBA00022692"/>
    </source>
</evidence>
<dbReference type="GO" id="GO:0001508">
    <property type="term" value="P:action potential"/>
    <property type="evidence" value="ECO:0007669"/>
    <property type="project" value="TreeGrafter"/>
</dbReference>
<evidence type="ECO:0000256" key="8">
    <source>
        <dbReference type="ARBA" id="ARBA00022989"/>
    </source>
</evidence>
<feature type="transmembrane region" description="Helical" evidence="12">
    <location>
        <begin position="21"/>
        <end position="39"/>
    </location>
</feature>
<accession>E9SHA7</accession>
<dbReference type="PANTHER" id="PTHR11537">
    <property type="entry name" value="VOLTAGE-GATED POTASSIUM CHANNEL"/>
    <property type="match status" value="1"/>
</dbReference>
<feature type="transmembrane region" description="Helical" evidence="12">
    <location>
        <begin position="45"/>
        <end position="66"/>
    </location>
</feature>
<feature type="transmembrane region" description="Helical" evidence="12">
    <location>
        <begin position="209"/>
        <end position="230"/>
    </location>
</feature>
<evidence type="ECO:0000259" key="13">
    <source>
        <dbReference type="Pfam" id="PF00520"/>
    </source>
</evidence>
<dbReference type="PANTHER" id="PTHR11537:SF254">
    <property type="entry name" value="POTASSIUM VOLTAGE-GATED CHANNEL PROTEIN SHAB"/>
    <property type="match status" value="1"/>
</dbReference>
<dbReference type="GO" id="GO:0005249">
    <property type="term" value="F:voltage-gated potassium channel activity"/>
    <property type="evidence" value="ECO:0007669"/>
    <property type="project" value="InterPro"/>
</dbReference>
<feature type="transmembrane region" description="Helical" evidence="12">
    <location>
        <begin position="78"/>
        <end position="103"/>
    </location>
</feature>
<dbReference type="Pfam" id="PF00520">
    <property type="entry name" value="Ion_trans"/>
    <property type="match status" value="1"/>
</dbReference>
<dbReference type="PRINTS" id="PR00169">
    <property type="entry name" value="KCHANNEL"/>
</dbReference>
<dbReference type="InterPro" id="IPR005821">
    <property type="entry name" value="Ion_trans_dom"/>
</dbReference>
<evidence type="ECO:0000256" key="9">
    <source>
        <dbReference type="ARBA" id="ARBA00023065"/>
    </source>
</evidence>
<gene>
    <name evidence="14" type="ORF">CUS_7635</name>
</gene>
<keyword evidence="7" id="KW-0630">Potassium</keyword>
<evidence type="ECO:0000256" key="5">
    <source>
        <dbReference type="ARBA" id="ARBA00022826"/>
    </source>
</evidence>
<evidence type="ECO:0000313" key="14">
    <source>
        <dbReference type="EMBL" id="EGC01480.1"/>
    </source>
</evidence>
<evidence type="ECO:0000256" key="12">
    <source>
        <dbReference type="SAM" id="Phobius"/>
    </source>
</evidence>
<evidence type="ECO:0000256" key="1">
    <source>
        <dbReference type="ARBA" id="ARBA00004141"/>
    </source>
</evidence>
<keyword evidence="8 12" id="KW-1133">Transmembrane helix</keyword>
<dbReference type="Gene3D" id="1.20.120.350">
    <property type="entry name" value="Voltage-gated potassium channels. Chain C"/>
    <property type="match status" value="1"/>
</dbReference>
<feature type="domain" description="Ion transport" evidence="13">
    <location>
        <begin position="21"/>
        <end position="229"/>
    </location>
</feature>
<evidence type="ECO:0000256" key="10">
    <source>
        <dbReference type="ARBA" id="ARBA00023136"/>
    </source>
</evidence>
<keyword evidence="11" id="KW-0407">Ion channel</keyword>
<reference evidence="14 15" key="1">
    <citation type="submission" date="2011-02" db="EMBL/GenBank/DDBJ databases">
        <authorList>
            <person name="Nelson K.E."/>
            <person name="Sutton G."/>
            <person name="Torralba M."/>
            <person name="Durkin S."/>
            <person name="Harkins D."/>
            <person name="Montgomery R."/>
            <person name="Ziemer C."/>
            <person name="Klaassens E."/>
            <person name="Ocuiv P."/>
            <person name="Morrison M."/>
        </authorList>
    </citation>
    <scope>NUCLEOTIDE SEQUENCE [LARGE SCALE GENOMIC DNA]</scope>
    <source>
        <strain evidence="14 15">8</strain>
    </source>
</reference>
<name>E9SHA7_RUMAL</name>
<sequence length="255" mass="28598">MRKKLFDIIEVISEENKASDIYDGVMLFVIVISLVPLAFKSTNTAFEVIDLVSTVIFMVDYILRFITADLKLKIKAPAAFFIYPFTPMAVIDLLAILPFFSFLNDGFRLLKILRLTRTFRVFRAAKMLRYSKNLMILVNVLKREHKALTAVATLACAYIMLSALVIFNVEPDSFGNFFDAVYWATVSLTTVGYGDIYPTTTLGRVVTMLSSLFGIAIIALPSGIITGGYLNELNNMNHTDSESTQKNLPDNTTLR</sequence>
<evidence type="ECO:0000256" key="7">
    <source>
        <dbReference type="ARBA" id="ARBA00022958"/>
    </source>
</evidence>
<dbReference type="InterPro" id="IPR028325">
    <property type="entry name" value="VG_K_chnl"/>
</dbReference>
<feature type="transmembrane region" description="Helical" evidence="12">
    <location>
        <begin position="147"/>
        <end position="168"/>
    </location>
</feature>
<dbReference type="Proteomes" id="UP000004259">
    <property type="component" value="Unassembled WGS sequence"/>
</dbReference>
<dbReference type="GO" id="GO:0008076">
    <property type="term" value="C:voltage-gated potassium channel complex"/>
    <property type="evidence" value="ECO:0007669"/>
    <property type="project" value="InterPro"/>
</dbReference>
<dbReference type="AlphaFoldDB" id="E9SHA7"/>
<keyword evidence="9" id="KW-0406">Ion transport</keyword>
<keyword evidence="3" id="KW-0633">Potassium transport</keyword>
<dbReference type="InterPro" id="IPR027359">
    <property type="entry name" value="Volt_channel_dom_sf"/>
</dbReference>
<dbReference type="eggNOG" id="COG0569">
    <property type="taxonomic scope" value="Bacteria"/>
</dbReference>
<evidence type="ECO:0000313" key="15">
    <source>
        <dbReference type="Proteomes" id="UP000004259"/>
    </source>
</evidence>
<keyword evidence="5" id="KW-0631">Potassium channel</keyword>